<dbReference type="InterPro" id="IPR052711">
    <property type="entry name" value="Zinc_ADH-like"/>
</dbReference>
<dbReference type="Proteomes" id="UP000076580">
    <property type="component" value="Chromosome 03"/>
</dbReference>
<dbReference type="InterPro" id="IPR013149">
    <property type="entry name" value="ADH-like_C"/>
</dbReference>
<protein>
    <submittedName>
        <fullName evidence="2">Alcohol dehydrogenase, zinc-containing</fullName>
    </submittedName>
</protein>
<reference evidence="2 3" key="1">
    <citation type="journal article" date="2016" name="Sci. Rep.">
        <title>Insights into Adaptations to a Near-Obligate Nematode Endoparasitic Lifestyle from the Finished Genome of Drechmeria coniospora.</title>
        <authorList>
            <person name="Zhang L."/>
            <person name="Zhou Z."/>
            <person name="Guo Q."/>
            <person name="Fokkens L."/>
            <person name="Miskei M."/>
            <person name="Pocsi I."/>
            <person name="Zhang W."/>
            <person name="Chen M."/>
            <person name="Wang L."/>
            <person name="Sun Y."/>
            <person name="Donzelli B.G."/>
            <person name="Gibson D.M."/>
            <person name="Nelson D.R."/>
            <person name="Luo J.G."/>
            <person name="Rep M."/>
            <person name="Liu H."/>
            <person name="Yang S."/>
            <person name="Wang J."/>
            <person name="Krasnoff S.B."/>
            <person name="Xu Y."/>
            <person name="Molnar I."/>
            <person name="Lin M."/>
        </authorList>
    </citation>
    <scope>NUCLEOTIDE SEQUENCE [LARGE SCALE GENOMIC DNA]</scope>
    <source>
        <strain evidence="2 3">ARSEF 6962</strain>
    </source>
</reference>
<dbReference type="SMART" id="SM00829">
    <property type="entry name" value="PKS_ER"/>
    <property type="match status" value="1"/>
</dbReference>
<accession>A0A151GGJ9</accession>
<dbReference type="Pfam" id="PF08240">
    <property type="entry name" value="ADH_N"/>
    <property type="match status" value="1"/>
</dbReference>
<organism evidence="2 3">
    <name type="scientific">Drechmeria coniospora</name>
    <name type="common">Nematophagous fungus</name>
    <name type="synonym">Meria coniospora</name>
    <dbReference type="NCBI Taxonomy" id="98403"/>
    <lineage>
        <taxon>Eukaryota</taxon>
        <taxon>Fungi</taxon>
        <taxon>Dikarya</taxon>
        <taxon>Ascomycota</taxon>
        <taxon>Pezizomycotina</taxon>
        <taxon>Sordariomycetes</taxon>
        <taxon>Hypocreomycetidae</taxon>
        <taxon>Hypocreales</taxon>
        <taxon>Ophiocordycipitaceae</taxon>
        <taxon>Drechmeria</taxon>
    </lineage>
</organism>
<dbReference type="SUPFAM" id="SSF50129">
    <property type="entry name" value="GroES-like"/>
    <property type="match status" value="1"/>
</dbReference>
<dbReference type="RefSeq" id="XP_040655580.1">
    <property type="nucleotide sequence ID" value="XM_040805476.1"/>
</dbReference>
<evidence type="ECO:0000313" key="2">
    <source>
        <dbReference type="EMBL" id="KYK56228.1"/>
    </source>
</evidence>
<feature type="domain" description="Enoyl reductase (ER)" evidence="1">
    <location>
        <begin position="45"/>
        <end position="391"/>
    </location>
</feature>
<dbReference type="Gene3D" id="3.40.50.720">
    <property type="entry name" value="NAD(P)-binding Rossmann-like Domain"/>
    <property type="match status" value="1"/>
</dbReference>
<evidence type="ECO:0000259" key="1">
    <source>
        <dbReference type="SMART" id="SM00829"/>
    </source>
</evidence>
<dbReference type="Gene3D" id="3.90.180.10">
    <property type="entry name" value="Medium-chain alcohol dehydrogenases, catalytic domain"/>
    <property type="match status" value="1"/>
</dbReference>
<sequence>MSRAHPTNLLSQSFTAIGFLPATQPHDDLMTVPSKTKQWTTAFDGVDKLQLGEADVPEPKAGEVLVRIEAVSLNYRDVEVCRGAYNQPPSPLAPAAPLVPCSDMCGTVIVSSEPLLPPGTRVVSVFLQLHLAGPLAEHHLSSSLGHPLPGVLTQHRLFRAESLVRTPVHLSAEEASCLPLAAVTAWAGLSWQNPLGRPLSCDGNETVLFQGTGAVSLAGLQIARAAGFRTIITSSSDAQLRRARDAGVDCAINHRTHWEWREPVLAATQGRGADVIFDTGRGRTLRKAFETVAFGGVINCIGYRSGEDREDVDGDKPPRLQRLDVDELALSRSVTLRAVVDGGKDQFEEMLRFYDRHQIKPFVAKVFPFAHAKEALQSLAEGEEHFGKVVIKMTE</sequence>
<dbReference type="InParanoid" id="A0A151GGJ9"/>
<dbReference type="CDD" id="cd08276">
    <property type="entry name" value="MDR7"/>
    <property type="match status" value="1"/>
</dbReference>
<dbReference type="SUPFAM" id="SSF51735">
    <property type="entry name" value="NAD(P)-binding Rossmann-fold domains"/>
    <property type="match status" value="1"/>
</dbReference>
<dbReference type="InterPro" id="IPR011032">
    <property type="entry name" value="GroES-like_sf"/>
</dbReference>
<evidence type="ECO:0000313" key="3">
    <source>
        <dbReference type="Proteomes" id="UP000076580"/>
    </source>
</evidence>
<dbReference type="PANTHER" id="PTHR45033">
    <property type="match status" value="1"/>
</dbReference>
<dbReference type="PANTHER" id="PTHR45033:SF1">
    <property type="entry name" value="OXIDOREDUCTASE (EUROFUNG)"/>
    <property type="match status" value="1"/>
</dbReference>
<dbReference type="EMBL" id="LAYC01000003">
    <property type="protein sequence ID" value="KYK56228.1"/>
    <property type="molecule type" value="Genomic_DNA"/>
</dbReference>
<gene>
    <name evidence="2" type="ORF">DCS_08197</name>
</gene>
<dbReference type="GO" id="GO:0016491">
    <property type="term" value="F:oxidoreductase activity"/>
    <property type="evidence" value="ECO:0007669"/>
    <property type="project" value="InterPro"/>
</dbReference>
<dbReference type="Pfam" id="PF00107">
    <property type="entry name" value="ADH_zinc_N"/>
    <property type="match status" value="1"/>
</dbReference>
<dbReference type="InterPro" id="IPR013154">
    <property type="entry name" value="ADH-like_N"/>
</dbReference>
<keyword evidence="3" id="KW-1185">Reference proteome</keyword>
<dbReference type="GeneID" id="63720840"/>
<dbReference type="InterPro" id="IPR036291">
    <property type="entry name" value="NAD(P)-bd_dom_sf"/>
</dbReference>
<comment type="caution">
    <text evidence="2">The sequence shown here is derived from an EMBL/GenBank/DDBJ whole genome shotgun (WGS) entry which is preliminary data.</text>
</comment>
<dbReference type="STRING" id="98403.A0A151GGJ9"/>
<name>A0A151GGJ9_DRECN</name>
<proteinExistence type="predicted"/>
<dbReference type="InterPro" id="IPR020843">
    <property type="entry name" value="ER"/>
</dbReference>
<dbReference type="AlphaFoldDB" id="A0A151GGJ9"/>